<organism evidence="1">
    <name type="scientific">gut metagenome</name>
    <dbReference type="NCBI Taxonomy" id="749906"/>
    <lineage>
        <taxon>unclassified sequences</taxon>
        <taxon>metagenomes</taxon>
        <taxon>organismal metagenomes</taxon>
    </lineage>
</organism>
<dbReference type="Gene3D" id="2.40.160.10">
    <property type="entry name" value="Porin"/>
    <property type="match status" value="1"/>
</dbReference>
<dbReference type="InterPro" id="IPR010870">
    <property type="entry name" value="Porin_O/P"/>
</dbReference>
<dbReference type="Pfam" id="PF07396">
    <property type="entry name" value="Porin_O_P"/>
    <property type="match status" value="1"/>
</dbReference>
<dbReference type="InterPro" id="IPR023614">
    <property type="entry name" value="Porin_dom_sf"/>
</dbReference>
<gene>
    <name evidence="1" type="ORF">EVA_08514</name>
</gene>
<comment type="caution">
    <text evidence="1">The sequence shown here is derived from an EMBL/GenBank/DDBJ whole genome shotgun (WGS) entry which is preliminary data.</text>
</comment>
<sequence>MAKVGHRPLKRGHVTGGKLALTDSVVLPFHLPNNIILYMQHSHKLATLLALTLTAAPAMADSKGTANERNESETEGLTLAVNTEKNQSKFLKEMNPTLKFGGYIIGKYSISDRKGQPTNGGFDLRFVRLYADGRIYNDFYYKFQLEVNGAPGEDKGPRVVDAFIEWQKFDFLRVKLGQFKRPFGFENPYSPLKVGYGCYSQATMKLASIGDRNGEHKSSGRDLGVQLQGDLLPAADGHKWIHYQLGFFNGQGINHADKDHHKDLIGGLWISPIKDLAIGGFGWNGKYTNEKYNAAPEAYQLKSVKRVRWGVGMKYESDWTVRGEYMSSVGGKVTNAAAPDRSDAWYATVGVPVTKDLKFYARYDCYRDSKQWNSLRTDYGISGNYALGKHLLFQLNYTFTDDRSARNAAVHTDSRYNTFDVQIAAKF</sequence>
<dbReference type="SUPFAM" id="SSF56935">
    <property type="entry name" value="Porins"/>
    <property type="match status" value="1"/>
</dbReference>
<name>J9GSW4_9ZZZZ</name>
<evidence type="ECO:0000313" key="1">
    <source>
        <dbReference type="EMBL" id="EJX03380.1"/>
    </source>
</evidence>
<protein>
    <submittedName>
        <fullName evidence="1">Phosphate-selective porin O and P</fullName>
    </submittedName>
</protein>
<dbReference type="EMBL" id="AMCI01002189">
    <property type="protein sequence ID" value="EJX03380.1"/>
    <property type="molecule type" value="Genomic_DNA"/>
</dbReference>
<accession>J9GSW4</accession>
<reference evidence="1" key="1">
    <citation type="journal article" date="2012" name="PLoS ONE">
        <title>Gene sets for utilization of primary and secondary nutrition supplies in the distal gut of endangered iberian lynx.</title>
        <authorList>
            <person name="Alcaide M."/>
            <person name="Messina E."/>
            <person name="Richter M."/>
            <person name="Bargiela R."/>
            <person name="Peplies J."/>
            <person name="Huws S.A."/>
            <person name="Newbold C.J."/>
            <person name="Golyshin P.N."/>
            <person name="Simon M.A."/>
            <person name="Lopez G."/>
            <person name="Yakimov M.M."/>
            <person name="Ferrer M."/>
        </authorList>
    </citation>
    <scope>NUCLEOTIDE SEQUENCE</scope>
</reference>
<dbReference type="AlphaFoldDB" id="J9GSW4"/>
<proteinExistence type="predicted"/>